<dbReference type="NCBIfam" id="TIGR02281">
    <property type="entry name" value="clan_AA_DTGA"/>
    <property type="match status" value="1"/>
</dbReference>
<keyword evidence="1" id="KW-0812">Transmembrane</keyword>
<protein>
    <submittedName>
        <fullName evidence="2">Aspartyl protease</fullName>
    </submittedName>
</protein>
<dbReference type="GO" id="GO:0006508">
    <property type="term" value="P:proteolysis"/>
    <property type="evidence" value="ECO:0007669"/>
    <property type="project" value="UniProtKB-KW"/>
</dbReference>
<accession>A0A1E7QK99</accession>
<evidence type="ECO:0000313" key="3">
    <source>
        <dbReference type="Proteomes" id="UP000175679"/>
    </source>
</evidence>
<dbReference type="GO" id="GO:0004190">
    <property type="term" value="F:aspartic-type endopeptidase activity"/>
    <property type="evidence" value="ECO:0007669"/>
    <property type="project" value="InterPro"/>
</dbReference>
<organism evidence="2 3">
    <name type="scientific">Wolbachia pipientis</name>
    <dbReference type="NCBI Taxonomy" id="955"/>
    <lineage>
        <taxon>Bacteria</taxon>
        <taxon>Pseudomonadati</taxon>
        <taxon>Pseudomonadota</taxon>
        <taxon>Alphaproteobacteria</taxon>
        <taxon>Rickettsiales</taxon>
        <taxon>Anaplasmataceae</taxon>
        <taxon>Wolbachieae</taxon>
        <taxon>Wolbachia</taxon>
    </lineage>
</organism>
<dbReference type="Proteomes" id="UP000175679">
    <property type="component" value="Unassembled WGS sequence"/>
</dbReference>
<dbReference type="PROSITE" id="PS00141">
    <property type="entry name" value="ASP_PROTEASE"/>
    <property type="match status" value="1"/>
</dbReference>
<evidence type="ECO:0000313" key="2">
    <source>
        <dbReference type="EMBL" id="OEY86644.1"/>
    </source>
</evidence>
<dbReference type="InterPro" id="IPR001969">
    <property type="entry name" value="Aspartic_peptidase_AS"/>
</dbReference>
<dbReference type="SUPFAM" id="SSF50630">
    <property type="entry name" value="Acid proteases"/>
    <property type="match status" value="1"/>
</dbReference>
<proteinExistence type="predicted"/>
<evidence type="ECO:0000256" key="1">
    <source>
        <dbReference type="SAM" id="Phobius"/>
    </source>
</evidence>
<dbReference type="EMBL" id="MJMG01000007">
    <property type="protein sequence ID" value="OEY86644.1"/>
    <property type="molecule type" value="Genomic_DNA"/>
</dbReference>
<comment type="caution">
    <text evidence="2">The sequence shown here is derived from an EMBL/GenBank/DDBJ whole genome shotgun (WGS) entry which is preliminary data.</text>
</comment>
<dbReference type="Gene3D" id="2.40.70.10">
    <property type="entry name" value="Acid Proteases"/>
    <property type="match status" value="1"/>
</dbReference>
<dbReference type="InterPro" id="IPR021109">
    <property type="entry name" value="Peptidase_aspartic_dom_sf"/>
</dbReference>
<keyword evidence="2" id="KW-0378">Hydrolase</keyword>
<feature type="transmembrane region" description="Helical" evidence="1">
    <location>
        <begin position="6"/>
        <end position="25"/>
    </location>
</feature>
<name>A0A1E7QK99_WOLPI</name>
<keyword evidence="2" id="KW-0645">Protease</keyword>
<keyword evidence="1" id="KW-1133">Transmembrane helix</keyword>
<dbReference type="InterPro" id="IPR011969">
    <property type="entry name" value="Clan_AA_Asp_peptidase_C"/>
</dbReference>
<dbReference type="InterPro" id="IPR034122">
    <property type="entry name" value="Retropepsin-like_bacterial"/>
</dbReference>
<dbReference type="CDD" id="cd05483">
    <property type="entry name" value="retropepsin_like_bacteria"/>
    <property type="match status" value="1"/>
</dbReference>
<reference evidence="2 3" key="1">
    <citation type="submission" date="2016-09" db="EMBL/GenBank/DDBJ databases">
        <title>Genomic evidence for plant-parasitic nematodes as the earliest Wolbachia hosts.</title>
        <authorList>
            <person name="Brown A.M."/>
            <person name="Wasala S.K."/>
            <person name="Howe D.K."/>
            <person name="Peetz A.B."/>
            <person name="Zasada I.A."/>
            <person name="Denver D.R."/>
        </authorList>
    </citation>
    <scope>NUCLEOTIDE SEQUENCE [LARGE SCALE GENOMIC DNA]</scope>
    <source>
        <strain evidence="3">wPpe</strain>
    </source>
</reference>
<dbReference type="Pfam" id="PF13975">
    <property type="entry name" value="gag-asp_proteas"/>
    <property type="match status" value="1"/>
</dbReference>
<dbReference type="AlphaFoldDB" id="A0A1E7QK99"/>
<sequence>MRDLIIWLFIIITVAMFYNSSNLVLDGTTISNRILAPYKGKVQGDGSVEFSRARDGHFYIQAQINNRNITFLLDTGATDIVLSHKDALHAGIDVQNISNFKIYETAKGFIEAKIVEIPEMKIGHFLISNVQASVNSYSMSRSLLGMSFLKHFDFMIKDDTLILYRS</sequence>
<gene>
    <name evidence="2" type="ORF">BIY23_03015</name>
</gene>
<keyword evidence="3" id="KW-1185">Reference proteome</keyword>
<keyword evidence="1" id="KW-0472">Membrane</keyword>